<dbReference type="Proteomes" id="UP000257706">
    <property type="component" value="Unassembled WGS sequence"/>
</dbReference>
<organism evidence="13 14">
    <name type="scientific">Tistrella mobilis</name>
    <dbReference type="NCBI Taxonomy" id="171437"/>
    <lineage>
        <taxon>Bacteria</taxon>
        <taxon>Pseudomonadati</taxon>
        <taxon>Pseudomonadota</taxon>
        <taxon>Alphaproteobacteria</taxon>
        <taxon>Geminicoccales</taxon>
        <taxon>Geminicoccaceae</taxon>
        <taxon>Tistrella</taxon>
    </lineage>
</organism>
<proteinExistence type="inferred from homology"/>
<reference evidence="13 14" key="1">
    <citation type="journal article" date="2018" name="Nat. Biotechnol.">
        <title>A standardized bacterial taxonomy based on genome phylogeny substantially revises the tree of life.</title>
        <authorList>
            <person name="Parks D.H."/>
            <person name="Chuvochina M."/>
            <person name="Waite D.W."/>
            <person name="Rinke C."/>
            <person name="Skarshewski A."/>
            <person name="Chaumeil P.A."/>
            <person name="Hugenholtz P."/>
        </authorList>
    </citation>
    <scope>NUCLEOTIDE SEQUENCE [LARGE SCALE GENOMIC DNA]</scope>
    <source>
        <strain evidence="13">UBA8739</strain>
    </source>
</reference>
<comment type="catalytic activity">
    <reaction evidence="11">
        <text>L-leucine + 2-oxoglutarate = 4-methyl-2-oxopentanoate + L-glutamate</text>
        <dbReference type="Rhea" id="RHEA:18321"/>
        <dbReference type="ChEBI" id="CHEBI:16810"/>
        <dbReference type="ChEBI" id="CHEBI:17865"/>
        <dbReference type="ChEBI" id="CHEBI:29985"/>
        <dbReference type="ChEBI" id="CHEBI:57427"/>
        <dbReference type="EC" id="2.6.1.42"/>
    </reaction>
</comment>
<protein>
    <recommendedName>
        <fullName evidence="7">Probable branched-chain-amino-acid aminotransferase</fullName>
        <ecNumber evidence="6">2.6.1.42</ecNumber>
    </recommendedName>
</protein>
<dbReference type="Gene3D" id="3.20.10.10">
    <property type="entry name" value="D-amino Acid Aminotransferase, subunit A, domain 2"/>
    <property type="match status" value="1"/>
</dbReference>
<dbReference type="Gene3D" id="3.30.470.10">
    <property type="match status" value="1"/>
</dbReference>
<dbReference type="SUPFAM" id="SSF56752">
    <property type="entry name" value="D-aminoacid aminotransferase-like PLP-dependent enzymes"/>
    <property type="match status" value="1"/>
</dbReference>
<evidence type="ECO:0000256" key="12">
    <source>
        <dbReference type="SAM" id="MobiDB-lite"/>
    </source>
</evidence>
<keyword evidence="13" id="KW-0032">Aminotransferase</keyword>
<comment type="pathway">
    <text evidence="2">Amino-acid biosynthesis; L-isoleucine biosynthesis; L-isoleucine from 2-oxobutanoate: step 4/4.</text>
</comment>
<evidence type="ECO:0000256" key="4">
    <source>
        <dbReference type="ARBA" id="ARBA00005072"/>
    </source>
</evidence>
<evidence type="ECO:0000313" key="13">
    <source>
        <dbReference type="EMBL" id="HAE45794.1"/>
    </source>
</evidence>
<keyword evidence="8" id="KW-0028">Amino-acid biosynthesis</keyword>
<comment type="function">
    <text evidence="1">Acts on leucine, isoleucine and valine.</text>
</comment>
<dbReference type="PANTHER" id="PTHR42743">
    <property type="entry name" value="AMINO-ACID AMINOTRANSFERASE"/>
    <property type="match status" value="1"/>
</dbReference>
<feature type="region of interest" description="Disordered" evidence="12">
    <location>
        <begin position="1"/>
        <end position="29"/>
    </location>
</feature>
<dbReference type="InterPro" id="IPR043132">
    <property type="entry name" value="BCAT-like_C"/>
</dbReference>
<evidence type="ECO:0000256" key="3">
    <source>
        <dbReference type="ARBA" id="ARBA00004931"/>
    </source>
</evidence>
<dbReference type="GO" id="GO:0004084">
    <property type="term" value="F:branched-chain-amino-acid transaminase activity"/>
    <property type="evidence" value="ECO:0007669"/>
    <property type="project" value="UniProtKB-EC"/>
</dbReference>
<accession>A0A3B9ID49</accession>
<comment type="catalytic activity">
    <reaction evidence="10">
        <text>L-isoleucine + 2-oxoglutarate = (S)-3-methyl-2-oxopentanoate + L-glutamate</text>
        <dbReference type="Rhea" id="RHEA:24801"/>
        <dbReference type="ChEBI" id="CHEBI:16810"/>
        <dbReference type="ChEBI" id="CHEBI:29985"/>
        <dbReference type="ChEBI" id="CHEBI:35146"/>
        <dbReference type="ChEBI" id="CHEBI:58045"/>
        <dbReference type="EC" id="2.6.1.42"/>
    </reaction>
</comment>
<dbReference type="InterPro" id="IPR043131">
    <property type="entry name" value="BCAT-like_N"/>
</dbReference>
<evidence type="ECO:0000313" key="14">
    <source>
        <dbReference type="Proteomes" id="UP000257706"/>
    </source>
</evidence>
<keyword evidence="8" id="KW-0100">Branched-chain amino acid biosynthesis</keyword>
<evidence type="ECO:0000256" key="2">
    <source>
        <dbReference type="ARBA" id="ARBA00004824"/>
    </source>
</evidence>
<dbReference type="EMBL" id="DMAI01000001">
    <property type="protein sequence ID" value="HAE45794.1"/>
    <property type="molecule type" value="Genomic_DNA"/>
</dbReference>
<dbReference type="PANTHER" id="PTHR42743:SF11">
    <property type="entry name" value="AMINODEOXYCHORISMATE LYASE"/>
    <property type="match status" value="1"/>
</dbReference>
<comment type="pathway">
    <text evidence="3">Amino-acid biosynthesis; L-valine biosynthesis; L-valine from pyruvate: step 4/4.</text>
</comment>
<name>A0A3B9ID49_9PROT</name>
<dbReference type="CDD" id="cd00449">
    <property type="entry name" value="PLPDE_IV"/>
    <property type="match status" value="1"/>
</dbReference>
<feature type="compositionally biased region" description="Basic residues" evidence="12">
    <location>
        <begin position="1"/>
        <end position="11"/>
    </location>
</feature>
<evidence type="ECO:0000256" key="7">
    <source>
        <dbReference type="ARBA" id="ARBA00014472"/>
    </source>
</evidence>
<comment type="similarity">
    <text evidence="5">Belongs to the class-IV pyridoxal-phosphate-dependent aminotransferase family.</text>
</comment>
<comment type="catalytic activity">
    <reaction evidence="9">
        <text>L-valine + 2-oxoglutarate = 3-methyl-2-oxobutanoate + L-glutamate</text>
        <dbReference type="Rhea" id="RHEA:24813"/>
        <dbReference type="ChEBI" id="CHEBI:11851"/>
        <dbReference type="ChEBI" id="CHEBI:16810"/>
        <dbReference type="ChEBI" id="CHEBI:29985"/>
        <dbReference type="ChEBI" id="CHEBI:57762"/>
        <dbReference type="EC" id="2.6.1.42"/>
    </reaction>
</comment>
<gene>
    <name evidence="13" type="ORF">DCK97_00075</name>
</gene>
<evidence type="ECO:0000256" key="5">
    <source>
        <dbReference type="ARBA" id="ARBA00009320"/>
    </source>
</evidence>
<evidence type="ECO:0000256" key="9">
    <source>
        <dbReference type="ARBA" id="ARBA00048212"/>
    </source>
</evidence>
<dbReference type="InterPro" id="IPR001544">
    <property type="entry name" value="Aminotrans_IV"/>
</dbReference>
<sequence>MRRTRTRHSRRPPPTPRPGSRAMPTPVRSPKTFPLCHHDGALVPWETATLHAASLALRYAVSVFEGIRIYRTADGRGLKVLELHPHLDRLAASAGMMWLPDPGIDRIPDIIAELVAQNGVTDDAYIRPSISAGNPGELGQAAQPLLTVTITAQGRKTWLADDKRMKVKLSAWQRAHDLAFPSAAKNISNYAGARIAMLEAKSQGFDNVVLANADGYLSEAPTAILFLVKNGRLMTPALSEGVLPSITRALTLDIAAELGIPAVETRLTRADAWTADEAFLCGTGLEYALIGQIDGHVLKRADAAPVSQQIIARYFERARDIRAAAGDLILPLPDAAAVA</sequence>
<evidence type="ECO:0000256" key="11">
    <source>
        <dbReference type="ARBA" id="ARBA00049229"/>
    </source>
</evidence>
<dbReference type="GO" id="GO:0009082">
    <property type="term" value="P:branched-chain amino acid biosynthetic process"/>
    <property type="evidence" value="ECO:0007669"/>
    <property type="project" value="UniProtKB-KW"/>
</dbReference>
<keyword evidence="13" id="KW-0808">Transferase</keyword>
<dbReference type="InterPro" id="IPR036038">
    <property type="entry name" value="Aminotransferase-like"/>
</dbReference>
<comment type="caution">
    <text evidence="13">The sequence shown here is derived from an EMBL/GenBank/DDBJ whole genome shotgun (WGS) entry which is preliminary data.</text>
</comment>
<dbReference type="InterPro" id="IPR050571">
    <property type="entry name" value="Class-IV_PLP-Dep_Aminotrnsfr"/>
</dbReference>
<evidence type="ECO:0000256" key="6">
    <source>
        <dbReference type="ARBA" id="ARBA00013053"/>
    </source>
</evidence>
<dbReference type="AlphaFoldDB" id="A0A3B9ID49"/>
<evidence type="ECO:0000256" key="8">
    <source>
        <dbReference type="ARBA" id="ARBA00023304"/>
    </source>
</evidence>
<evidence type="ECO:0000256" key="10">
    <source>
        <dbReference type="ARBA" id="ARBA00048798"/>
    </source>
</evidence>
<comment type="pathway">
    <text evidence="4">Amino-acid biosynthesis; L-leucine biosynthesis; L-leucine from 3-methyl-2-oxobutanoate: step 4/4.</text>
</comment>
<evidence type="ECO:0000256" key="1">
    <source>
        <dbReference type="ARBA" id="ARBA00003109"/>
    </source>
</evidence>
<dbReference type="Pfam" id="PF01063">
    <property type="entry name" value="Aminotran_4"/>
    <property type="match status" value="1"/>
</dbReference>
<dbReference type="EC" id="2.6.1.42" evidence="6"/>